<keyword evidence="2" id="KW-1133">Transmembrane helix</keyword>
<dbReference type="AlphaFoldDB" id="A0A0R2LLD7"/>
<sequence length="217" mass="24548">MKMTNENERKPFYKRNWFWITILSIFIVVSATTYVANYSFYQGKADKATVSQTKNVAKEKIENNPSLVAKYNSIKTGKNGFSKKTVINLLGQPQSMQQVTTDSPITNLTWDGTDNSNQITIQITFEKNKATAKSIQGLDIDRKKLLTSKDFDKLQDGDNYNRVVNILGDPDDYSDINGVKTLTYESDLAEADLSQNALIKIEISNNKIISKEQQNLK</sequence>
<evidence type="ECO:0000313" key="4">
    <source>
        <dbReference type="Proteomes" id="UP000051006"/>
    </source>
</evidence>
<accession>A0A0R2LLD7</accession>
<dbReference type="InterPro" id="IPR037873">
    <property type="entry name" value="BamE-like"/>
</dbReference>
<keyword evidence="1" id="KW-0732">Signal</keyword>
<feature type="transmembrane region" description="Helical" evidence="2">
    <location>
        <begin position="17"/>
        <end position="37"/>
    </location>
</feature>
<evidence type="ECO:0000256" key="2">
    <source>
        <dbReference type="SAM" id="Phobius"/>
    </source>
</evidence>
<keyword evidence="2" id="KW-0472">Membrane</keyword>
<proteinExistence type="predicted"/>
<reference evidence="3 4" key="1">
    <citation type="journal article" date="2015" name="Genome Announc.">
        <title>Expanding the biotechnology potential of lactobacilli through comparative genomics of 213 strains and associated genera.</title>
        <authorList>
            <person name="Sun Z."/>
            <person name="Harris H.M."/>
            <person name="McCann A."/>
            <person name="Guo C."/>
            <person name="Argimon S."/>
            <person name="Zhang W."/>
            <person name="Yang X."/>
            <person name="Jeffery I.B."/>
            <person name="Cooney J.C."/>
            <person name="Kagawa T.F."/>
            <person name="Liu W."/>
            <person name="Song Y."/>
            <person name="Salvetti E."/>
            <person name="Wrobel A."/>
            <person name="Rasinkangas P."/>
            <person name="Parkhill J."/>
            <person name="Rea M.C."/>
            <person name="O'Sullivan O."/>
            <person name="Ritari J."/>
            <person name="Douillard F.P."/>
            <person name="Paul Ross R."/>
            <person name="Yang R."/>
            <person name="Briner A.E."/>
            <person name="Felis G.E."/>
            <person name="de Vos W.M."/>
            <person name="Barrangou R."/>
            <person name="Klaenhammer T.R."/>
            <person name="Caufield P.W."/>
            <person name="Cui Y."/>
            <person name="Zhang H."/>
            <person name="O'Toole P.W."/>
        </authorList>
    </citation>
    <scope>NUCLEOTIDE SEQUENCE [LARGE SCALE GENOMIC DNA]</scope>
    <source>
        <strain evidence="3 4">DSM 24716</strain>
    </source>
</reference>
<organism evidence="3 4">
    <name type="scientific">Companilactobacillus kimchiensis</name>
    <dbReference type="NCBI Taxonomy" id="993692"/>
    <lineage>
        <taxon>Bacteria</taxon>
        <taxon>Bacillati</taxon>
        <taxon>Bacillota</taxon>
        <taxon>Bacilli</taxon>
        <taxon>Lactobacillales</taxon>
        <taxon>Lactobacillaceae</taxon>
        <taxon>Companilactobacillus</taxon>
    </lineage>
</organism>
<dbReference type="Pfam" id="PF12978">
    <property type="entry name" value="DUF3862"/>
    <property type="match status" value="1"/>
</dbReference>
<evidence type="ECO:0008006" key="5">
    <source>
        <dbReference type="Google" id="ProtNLM"/>
    </source>
</evidence>
<keyword evidence="4" id="KW-1185">Reference proteome</keyword>
<dbReference type="PATRIC" id="fig|993692.3.peg.573"/>
<dbReference type="EMBL" id="JQCF01000013">
    <property type="protein sequence ID" value="KRN98996.1"/>
    <property type="molecule type" value="Genomic_DNA"/>
</dbReference>
<evidence type="ECO:0000256" key="1">
    <source>
        <dbReference type="ARBA" id="ARBA00022729"/>
    </source>
</evidence>
<dbReference type="Gene3D" id="3.30.1450.10">
    <property type="match status" value="2"/>
</dbReference>
<gene>
    <name evidence="3" type="ORF">IV57_GL000566</name>
</gene>
<name>A0A0R2LLD7_9LACO</name>
<dbReference type="Proteomes" id="UP000051006">
    <property type="component" value="Unassembled WGS sequence"/>
</dbReference>
<keyword evidence="2" id="KW-0812">Transmembrane</keyword>
<protein>
    <recommendedName>
        <fullName evidence="5">DUF3862 domain-containing protein</fullName>
    </recommendedName>
</protein>
<dbReference type="InterPro" id="IPR024418">
    <property type="entry name" value="DUF3862"/>
</dbReference>
<evidence type="ECO:0000313" key="3">
    <source>
        <dbReference type="EMBL" id="KRN98996.1"/>
    </source>
</evidence>
<comment type="caution">
    <text evidence="3">The sequence shown here is derived from an EMBL/GenBank/DDBJ whole genome shotgun (WGS) entry which is preliminary data.</text>
</comment>